<dbReference type="GO" id="GO:0005783">
    <property type="term" value="C:endoplasmic reticulum"/>
    <property type="evidence" value="ECO:0007669"/>
    <property type="project" value="TreeGrafter"/>
</dbReference>
<dbReference type="AlphaFoldDB" id="A0A161VIA0"/>
<dbReference type="Proteomes" id="UP000076552">
    <property type="component" value="Unassembled WGS sequence"/>
</dbReference>
<comment type="caution">
    <text evidence="4">The sequence shown here is derived from an EMBL/GenBank/DDBJ whole genome shotgun (WGS) entry which is preliminary data.</text>
</comment>
<evidence type="ECO:0000313" key="5">
    <source>
        <dbReference type="Proteomes" id="UP000076552"/>
    </source>
</evidence>
<reference evidence="4 5" key="1">
    <citation type="submission" date="2015-06" db="EMBL/GenBank/DDBJ databases">
        <title>Survival trade-offs in plant roots during colonization by closely related pathogenic and mutualistic fungi.</title>
        <authorList>
            <person name="Hacquard S."/>
            <person name="Kracher B."/>
            <person name="Hiruma K."/>
            <person name="Weinman A."/>
            <person name="Muench P."/>
            <person name="Garrido Oter R."/>
            <person name="Ver Loren van Themaat E."/>
            <person name="Dallerey J.-F."/>
            <person name="Damm U."/>
            <person name="Henrissat B."/>
            <person name="Lespinet O."/>
            <person name="Thon M."/>
            <person name="Kemen E."/>
            <person name="McHardy A.C."/>
            <person name="Schulze-Lefert P."/>
            <person name="O'Connell R.J."/>
        </authorList>
    </citation>
    <scope>NUCLEOTIDE SEQUENCE [LARGE SCALE GENOMIC DNA]</scope>
    <source>
        <strain evidence="4 5">0861</strain>
    </source>
</reference>
<evidence type="ECO:0000256" key="3">
    <source>
        <dbReference type="SAM" id="MobiDB-lite"/>
    </source>
</evidence>
<feature type="region of interest" description="Disordered" evidence="3">
    <location>
        <begin position="1"/>
        <end position="24"/>
    </location>
</feature>
<dbReference type="InterPro" id="IPR045054">
    <property type="entry name" value="P4HA-like"/>
</dbReference>
<keyword evidence="1" id="KW-0479">Metal-binding</keyword>
<evidence type="ECO:0000256" key="1">
    <source>
        <dbReference type="ARBA" id="ARBA00022723"/>
    </source>
</evidence>
<sequence>MSRATKPQGSLPTSHFENLQGTSYTAGGGHEPHYDILSTKVAHTGINSLGPNETERATATIAILDDGCGKKRGTEFSRIRVDWGKEDKQWCTYVDCDAERLTFQPRVGNAFFWKNLREGGSLDENTLRAGLPLLKGIKVGINIWARTGQHPTDGANNVT</sequence>
<gene>
    <name evidence="4" type="ORF">CT0861_02415</name>
</gene>
<dbReference type="GO" id="GO:0046872">
    <property type="term" value="F:metal ion binding"/>
    <property type="evidence" value="ECO:0007669"/>
    <property type="project" value="UniProtKB-KW"/>
</dbReference>
<dbReference type="EMBL" id="LFIV01000100">
    <property type="protein sequence ID" value="KZL69825.1"/>
    <property type="molecule type" value="Genomic_DNA"/>
</dbReference>
<keyword evidence="2" id="KW-0408">Iron</keyword>
<evidence type="ECO:0000313" key="4">
    <source>
        <dbReference type="EMBL" id="KZL69825.1"/>
    </source>
</evidence>
<proteinExistence type="predicted"/>
<dbReference type="Gene3D" id="2.60.120.620">
    <property type="entry name" value="q2cbj1_9rhob like domain"/>
    <property type="match status" value="1"/>
</dbReference>
<dbReference type="GO" id="GO:0004656">
    <property type="term" value="F:procollagen-proline 4-dioxygenase activity"/>
    <property type="evidence" value="ECO:0007669"/>
    <property type="project" value="TreeGrafter"/>
</dbReference>
<dbReference type="PANTHER" id="PTHR10869">
    <property type="entry name" value="PROLYL 4-HYDROXYLASE ALPHA SUBUNIT"/>
    <property type="match status" value="1"/>
</dbReference>
<dbReference type="PANTHER" id="PTHR10869:SF246">
    <property type="entry name" value="TRANSMEMBRANE PROLYL 4-HYDROXYLASE"/>
    <property type="match status" value="1"/>
</dbReference>
<accession>A0A161VIA0</accession>
<keyword evidence="5" id="KW-1185">Reference proteome</keyword>
<name>A0A161VIA0_9PEZI</name>
<evidence type="ECO:0000256" key="2">
    <source>
        <dbReference type="ARBA" id="ARBA00023004"/>
    </source>
</evidence>
<dbReference type="STRING" id="708197.A0A161VIA0"/>
<protein>
    <submittedName>
        <fullName evidence="4">Oxidoreductase</fullName>
    </submittedName>
</protein>
<organism evidence="4 5">
    <name type="scientific">Colletotrichum tofieldiae</name>
    <dbReference type="NCBI Taxonomy" id="708197"/>
    <lineage>
        <taxon>Eukaryota</taxon>
        <taxon>Fungi</taxon>
        <taxon>Dikarya</taxon>
        <taxon>Ascomycota</taxon>
        <taxon>Pezizomycotina</taxon>
        <taxon>Sordariomycetes</taxon>
        <taxon>Hypocreomycetidae</taxon>
        <taxon>Glomerellales</taxon>
        <taxon>Glomerellaceae</taxon>
        <taxon>Colletotrichum</taxon>
        <taxon>Colletotrichum spaethianum species complex</taxon>
    </lineage>
</organism>